<dbReference type="InterPro" id="IPR055414">
    <property type="entry name" value="LRR_R13L4/SHOC2-like"/>
</dbReference>
<dbReference type="SUPFAM" id="SSF52540">
    <property type="entry name" value="P-loop containing nucleoside triphosphate hydrolases"/>
    <property type="match status" value="1"/>
</dbReference>
<gene>
    <name evidence="8" type="ORF">ACJRO7_014908</name>
</gene>
<dbReference type="EMBL" id="JBJKBG010000003">
    <property type="protein sequence ID" value="KAL3745884.1"/>
    <property type="molecule type" value="Genomic_DNA"/>
</dbReference>
<dbReference type="PROSITE" id="PS50104">
    <property type="entry name" value="TIR"/>
    <property type="match status" value="2"/>
</dbReference>
<comment type="caution">
    <text evidence="8">The sequence shown here is derived from an EMBL/GenBank/DDBJ whole genome shotgun (WGS) entry which is preliminary data.</text>
</comment>
<evidence type="ECO:0000256" key="5">
    <source>
        <dbReference type="SAM" id="MobiDB-lite"/>
    </source>
</evidence>
<dbReference type="GO" id="GO:0051707">
    <property type="term" value="P:response to other organism"/>
    <property type="evidence" value="ECO:0007669"/>
    <property type="project" value="UniProtKB-ARBA"/>
</dbReference>
<dbReference type="Pfam" id="PF23282">
    <property type="entry name" value="WHD_ROQ1"/>
    <property type="match status" value="1"/>
</dbReference>
<evidence type="ECO:0000313" key="9">
    <source>
        <dbReference type="Proteomes" id="UP001634007"/>
    </source>
</evidence>
<dbReference type="Pfam" id="PF00931">
    <property type="entry name" value="NB-ARC"/>
    <property type="match status" value="1"/>
</dbReference>
<keyword evidence="6" id="KW-0732">Signal</keyword>
<feature type="domain" description="TIR" evidence="7">
    <location>
        <begin position="68"/>
        <end position="234"/>
    </location>
</feature>
<evidence type="ECO:0000256" key="3">
    <source>
        <dbReference type="ARBA" id="ARBA00022821"/>
    </source>
</evidence>
<feature type="signal peptide" evidence="6">
    <location>
        <begin position="1"/>
        <end position="23"/>
    </location>
</feature>
<evidence type="ECO:0000256" key="4">
    <source>
        <dbReference type="ARBA" id="ARBA00023027"/>
    </source>
</evidence>
<dbReference type="FunFam" id="3.40.50.10140:FF:000007">
    <property type="entry name" value="Disease resistance protein (TIR-NBS-LRR class)"/>
    <property type="match status" value="1"/>
</dbReference>
<evidence type="ECO:0000256" key="2">
    <source>
        <dbReference type="ARBA" id="ARBA00022737"/>
    </source>
</evidence>
<name>A0ABD3L2I0_EUCGL</name>
<dbReference type="Gene3D" id="3.80.10.10">
    <property type="entry name" value="Ribonuclease Inhibitor"/>
    <property type="match status" value="4"/>
</dbReference>
<dbReference type="InterPro" id="IPR027417">
    <property type="entry name" value="P-loop_NTPase"/>
</dbReference>
<protein>
    <recommendedName>
        <fullName evidence="7">TIR domain-containing protein</fullName>
    </recommendedName>
</protein>
<dbReference type="Gene3D" id="3.40.50.10140">
    <property type="entry name" value="Toll/interleukin-1 receptor homology (TIR) domain"/>
    <property type="match status" value="2"/>
</dbReference>
<accession>A0ABD3L2I0</accession>
<dbReference type="SUPFAM" id="SSF52058">
    <property type="entry name" value="L domain-like"/>
    <property type="match status" value="2"/>
</dbReference>
<keyword evidence="3" id="KW-0611">Plant defense</keyword>
<feature type="region of interest" description="Disordered" evidence="5">
    <location>
        <begin position="32"/>
        <end position="63"/>
    </location>
</feature>
<dbReference type="Gene3D" id="3.40.50.300">
    <property type="entry name" value="P-loop containing nucleotide triphosphate hydrolases"/>
    <property type="match status" value="1"/>
</dbReference>
<sequence>MGSNGGQALIITIVALAVAKVLQVRNFGITNSRRSRGSESTSRPDDGSGEEEEALRRDSESNLRTENEEYDVFLSFRGPDTRNGFTSCLYNGLRNAGIRVFLDDEELKFGKKIGGELFKALDKSQIYIPIFSKSYANSSWCLREIARMVKCASTSNGKKEILPIFYDVNTDDVKLKTKLYKKAMAEHQKKFGSNKLKQWEDALLEVARIKGWDLKGKCQGEQIELIVEEVSRKLNSRHKIVTEYWVEDTAQVEDIMKLLDVGSNGVRFIGIHGMGGVGKTTLAKVMFNKLLSHFERYSFLEDVRASSQSHGGLLELQKKLLSDLAGHGIANQIKDVDLGIMMIKKALSNKEVLIVLDDLDKKEQLENLAGKSDWFCSGSRIIITTRDESVLMAQVGVFGKEVLNQPEGILRYEVCEMRFDLALHLFYKHAFRSDYAPEEYNALSIEIVRIVGMLPLAVTVIGSNLFDWGKDLEHSDKKEVWDETLKKLKEGPFKDVQDTLMISYKRLEDKYQEIFLDIACFFVNTDKTYPIIMWKDCGYFPSIAMRVLSQRSFIKIKEDNRFWMHDQVRDFGRYIVLQIYPCKFCRVWIREDALKLLEGKKRNEDVVALSLTSDGCSRSIESKELVALPNLRFFRMKGIDILGNFENLLSELRWFSWEITHKEFYAKSFQFPNLVVLDLSRSNVEDDWGGWSQMQMTKKLKILDLTDCTKLTRAPDFSNFTSLETLVLARCSNLITIHPSISKLQLLETLNVKGCGSLRELPEEVSSLQSLKHIVMPENFQPLKLPERFGNLKSLLGLRLSFHPKICRLPDSIGGAMNLTCITLRECVGIKELPSSIGELKMLVELDVSNSGIVELPDLIGNLKKLMVLRISRTKMKEFPHTIGGLEMLEVLDGYKSWDLTDKNLEGIGKLFHLKTLNLAFTSVSRLPPEISRLHLQKLEVGSIDLQQVPPLPSSLKFLAVQAMDFSLVPHPSSIPDLEHLELYRFSNLRSRYHSTRRDYDSKLKAALMREQPCYQLPSHLSHLKLKSISPLPQISNSLNLRVLHLIECPISHLPVTPGLMHLRELNIKRCESLEEIPGLSLLRSLEHLELRGLNRLVEIQGLSELETLQYLLLSRCDLIGKLPNFSKLGKLQHLELEACPNLRSIEGIEGLESWVFGSRGRTILKRLFNIPRSTWLCHRLPITDVFLSFKGPDTHHSIVSYLHSRMIWNQMSVYSDNDDLRSNEETGEKILGLLANSNIYIPIFSRNYVSGHWCLRVLAYMVKCTLESKGKRRILPIFYDVEIDDVKLKTDLYKSDLDKHQANFDHDEVKSWKEALIKVAALRGFILKNNSYEEVLQSVTDEVYKARKLLDVDS</sequence>
<keyword evidence="4" id="KW-0520">NAD</keyword>
<proteinExistence type="predicted"/>
<keyword evidence="2" id="KW-0677">Repeat</keyword>
<dbReference type="InterPro" id="IPR002182">
    <property type="entry name" value="NB-ARC"/>
</dbReference>
<dbReference type="InterPro" id="IPR000157">
    <property type="entry name" value="TIR_dom"/>
</dbReference>
<keyword evidence="1" id="KW-0433">Leucine-rich repeat</keyword>
<dbReference type="InterPro" id="IPR035897">
    <property type="entry name" value="Toll_tir_struct_dom_sf"/>
</dbReference>
<feature type="chain" id="PRO_5044786609" description="TIR domain-containing protein" evidence="6">
    <location>
        <begin position="24"/>
        <end position="1355"/>
    </location>
</feature>
<evidence type="ECO:0000313" key="8">
    <source>
        <dbReference type="EMBL" id="KAL3745884.1"/>
    </source>
</evidence>
<dbReference type="PRINTS" id="PR00364">
    <property type="entry name" value="DISEASERSIST"/>
</dbReference>
<dbReference type="PANTHER" id="PTHR11017">
    <property type="entry name" value="LEUCINE-RICH REPEAT-CONTAINING PROTEIN"/>
    <property type="match status" value="1"/>
</dbReference>
<feature type="domain" description="TIR" evidence="7">
    <location>
        <begin position="1182"/>
        <end position="1317"/>
    </location>
</feature>
<evidence type="ECO:0000259" key="7">
    <source>
        <dbReference type="PROSITE" id="PS50104"/>
    </source>
</evidence>
<dbReference type="GO" id="GO:0006952">
    <property type="term" value="P:defense response"/>
    <property type="evidence" value="ECO:0007669"/>
    <property type="project" value="UniProtKB-KW"/>
</dbReference>
<dbReference type="SUPFAM" id="SSF52200">
    <property type="entry name" value="Toll/Interleukin receptor TIR domain"/>
    <property type="match status" value="2"/>
</dbReference>
<evidence type="ECO:0000256" key="1">
    <source>
        <dbReference type="ARBA" id="ARBA00022614"/>
    </source>
</evidence>
<dbReference type="InterPro" id="IPR044974">
    <property type="entry name" value="Disease_R_plants"/>
</dbReference>
<dbReference type="PANTHER" id="PTHR11017:SF570">
    <property type="entry name" value="DISEASE RESISTANCE PROTEIN (TIR-NBS CLASS)-RELATED"/>
    <property type="match status" value="1"/>
</dbReference>
<dbReference type="SMART" id="SM00255">
    <property type="entry name" value="TIR"/>
    <property type="match status" value="2"/>
</dbReference>
<evidence type="ECO:0000256" key="6">
    <source>
        <dbReference type="SAM" id="SignalP"/>
    </source>
</evidence>
<organism evidence="8 9">
    <name type="scientific">Eucalyptus globulus</name>
    <name type="common">Tasmanian blue gum</name>
    <dbReference type="NCBI Taxonomy" id="34317"/>
    <lineage>
        <taxon>Eukaryota</taxon>
        <taxon>Viridiplantae</taxon>
        <taxon>Streptophyta</taxon>
        <taxon>Embryophyta</taxon>
        <taxon>Tracheophyta</taxon>
        <taxon>Spermatophyta</taxon>
        <taxon>Magnoliopsida</taxon>
        <taxon>eudicotyledons</taxon>
        <taxon>Gunneridae</taxon>
        <taxon>Pentapetalae</taxon>
        <taxon>rosids</taxon>
        <taxon>malvids</taxon>
        <taxon>Myrtales</taxon>
        <taxon>Myrtaceae</taxon>
        <taxon>Myrtoideae</taxon>
        <taxon>Eucalypteae</taxon>
        <taxon>Eucalyptus</taxon>
    </lineage>
</organism>
<dbReference type="InterPro" id="IPR058192">
    <property type="entry name" value="WHD_ROQ1-like"/>
</dbReference>
<dbReference type="InterPro" id="IPR042197">
    <property type="entry name" value="Apaf_helical"/>
</dbReference>
<keyword evidence="9" id="KW-1185">Reference proteome</keyword>
<dbReference type="Gene3D" id="1.10.8.430">
    <property type="entry name" value="Helical domain of apoptotic protease-activating factors"/>
    <property type="match status" value="1"/>
</dbReference>
<dbReference type="InterPro" id="IPR032675">
    <property type="entry name" value="LRR_dom_sf"/>
</dbReference>
<dbReference type="Proteomes" id="UP001634007">
    <property type="component" value="Unassembled WGS sequence"/>
</dbReference>
<reference evidence="8 9" key="1">
    <citation type="submission" date="2024-11" db="EMBL/GenBank/DDBJ databases">
        <title>Chromosome-level genome assembly of Eucalyptus globulus Labill. provides insights into its genome evolution.</title>
        <authorList>
            <person name="Li X."/>
        </authorList>
    </citation>
    <scope>NUCLEOTIDE SEQUENCE [LARGE SCALE GENOMIC DNA]</scope>
    <source>
        <strain evidence="8">CL2024</strain>
        <tissue evidence="8">Fresh tender leaves</tissue>
    </source>
</reference>
<dbReference type="Pfam" id="PF23598">
    <property type="entry name" value="LRR_14"/>
    <property type="match status" value="1"/>
</dbReference>
<feature type="compositionally biased region" description="Basic and acidic residues" evidence="5">
    <location>
        <begin position="54"/>
        <end position="63"/>
    </location>
</feature>
<dbReference type="Pfam" id="PF01582">
    <property type="entry name" value="TIR"/>
    <property type="match status" value="2"/>
</dbReference>